<dbReference type="EMBL" id="MLJW01006207">
    <property type="protein sequence ID" value="OIQ67014.1"/>
    <property type="molecule type" value="Genomic_DNA"/>
</dbReference>
<evidence type="ECO:0000259" key="1">
    <source>
        <dbReference type="Pfam" id="PF03050"/>
    </source>
</evidence>
<dbReference type="InterPro" id="IPR052344">
    <property type="entry name" value="Transposase-related"/>
</dbReference>
<proteinExistence type="predicted"/>
<dbReference type="PANTHER" id="PTHR33678:SF1">
    <property type="entry name" value="BLL1576 PROTEIN"/>
    <property type="match status" value="1"/>
</dbReference>
<evidence type="ECO:0000313" key="3">
    <source>
        <dbReference type="EMBL" id="OIQ67014.1"/>
    </source>
</evidence>
<dbReference type="InterPro" id="IPR039552">
    <property type="entry name" value="IS66_C"/>
</dbReference>
<reference evidence="3" key="1">
    <citation type="submission" date="2016-10" db="EMBL/GenBank/DDBJ databases">
        <title>Sequence of Gallionella enrichment culture.</title>
        <authorList>
            <person name="Poehlein A."/>
            <person name="Muehling M."/>
            <person name="Daniel R."/>
        </authorList>
    </citation>
    <scope>NUCLEOTIDE SEQUENCE</scope>
</reference>
<name>A0A1J5P724_9ZZZZ</name>
<accession>A0A1J5P724</accession>
<organism evidence="3">
    <name type="scientific">mine drainage metagenome</name>
    <dbReference type="NCBI Taxonomy" id="410659"/>
    <lineage>
        <taxon>unclassified sequences</taxon>
        <taxon>metagenomes</taxon>
        <taxon>ecological metagenomes</taxon>
    </lineage>
</organism>
<comment type="caution">
    <text evidence="3">The sequence shown here is derived from an EMBL/GenBank/DDBJ whole genome shotgun (WGS) entry which is preliminary data.</text>
</comment>
<evidence type="ECO:0000259" key="2">
    <source>
        <dbReference type="Pfam" id="PF13817"/>
    </source>
</evidence>
<dbReference type="Pfam" id="PF13817">
    <property type="entry name" value="DDE_Tnp_IS66_C"/>
    <property type="match status" value="1"/>
</dbReference>
<dbReference type="Pfam" id="PF03050">
    <property type="entry name" value="DDE_Tnp_IS66"/>
    <property type="match status" value="1"/>
</dbReference>
<dbReference type="InterPro" id="IPR004291">
    <property type="entry name" value="Transposase_IS66_central"/>
</dbReference>
<feature type="domain" description="Transposase IS66 C-terminal" evidence="2">
    <location>
        <begin position="350"/>
        <end position="387"/>
    </location>
</feature>
<feature type="domain" description="Transposase IS66 central" evidence="1">
    <location>
        <begin position="63"/>
        <end position="343"/>
    </location>
</feature>
<gene>
    <name evidence="3" type="ORF">GALL_514120</name>
</gene>
<dbReference type="AlphaFoldDB" id="A0A1J5P724"/>
<protein>
    <submittedName>
        <fullName evidence="3">Transposase IS66 family protein</fullName>
    </submittedName>
</protein>
<dbReference type="NCBIfam" id="NF033517">
    <property type="entry name" value="transpos_IS66"/>
    <property type="match status" value="1"/>
</dbReference>
<sequence length="393" mass="45113">MPEAVRQDPELYERIGEERTFELEIIPPKLVKRAIVRPKFRHRLDRSRAPLLAAAPARVVPGGYASAGLISWVVISKYVDHLPLYRQERMSERWGALISRRTMCDWVEVATLWLEPIYRHMHRGLIEGNYIQADETPIRCNDPDHDRGKTLQCYLWVISRPKSDVVFSFRESRAHDELTSLLGSFRGVLQSDQYGAYASHERKTEGIVRVGCWAHARRRFHEALEERPKAANLVLRLIGMLYRLEAQWDETNVGEARAALRRVHFARPLRWLRRVVVGLARQALPQSQLGKACSYLLNHWDVLVAHQNHAFTRIDNNLVENAIRPSAIGKKNWLFIGHPAAGQRSAIIYSLVVSCQRHGKDPLAYLRDVLARLPSMTNQDDLTPLTPAGWQPS</sequence>
<dbReference type="PANTHER" id="PTHR33678">
    <property type="entry name" value="BLL1576 PROTEIN"/>
    <property type="match status" value="1"/>
</dbReference>